<dbReference type="AlphaFoldDB" id="A0AAD1KMV9"/>
<feature type="region of interest" description="Disordered" evidence="1">
    <location>
        <begin position="27"/>
        <end position="55"/>
    </location>
</feature>
<gene>
    <name evidence="2" type="ORF">KB1_05190</name>
</gene>
<reference evidence="2" key="1">
    <citation type="submission" date="2021-06" db="EMBL/GenBank/DDBJ databases">
        <title>Genome sequence of Cutibacterium modestum strain KB17-24694.</title>
        <authorList>
            <person name="Dekio I."/>
            <person name="Asahina A."/>
            <person name="Nishida M."/>
        </authorList>
    </citation>
    <scope>NUCLEOTIDE SEQUENCE</scope>
    <source>
        <strain evidence="2">KB17-24694</strain>
    </source>
</reference>
<evidence type="ECO:0000256" key="1">
    <source>
        <dbReference type="SAM" id="MobiDB-lite"/>
    </source>
</evidence>
<evidence type="ECO:0000313" key="2">
    <source>
        <dbReference type="EMBL" id="BCY24529.1"/>
    </source>
</evidence>
<protein>
    <submittedName>
        <fullName evidence="2">Uncharacterized protein</fullName>
    </submittedName>
</protein>
<proteinExistence type="predicted"/>
<organism evidence="2 3">
    <name type="scientific">Cutibacterium modestum</name>
    <dbReference type="NCBI Taxonomy" id="2559073"/>
    <lineage>
        <taxon>Bacteria</taxon>
        <taxon>Bacillati</taxon>
        <taxon>Actinomycetota</taxon>
        <taxon>Actinomycetes</taxon>
        <taxon>Propionibacteriales</taxon>
        <taxon>Propionibacteriaceae</taxon>
        <taxon>Cutibacterium</taxon>
    </lineage>
</organism>
<name>A0AAD1KMV9_9ACTN</name>
<accession>A0AAD1KMV9</accession>
<dbReference type="EMBL" id="AP024747">
    <property type="protein sequence ID" value="BCY24529.1"/>
    <property type="molecule type" value="Genomic_DNA"/>
</dbReference>
<evidence type="ECO:0000313" key="3">
    <source>
        <dbReference type="Proteomes" id="UP000825072"/>
    </source>
</evidence>
<sequence>MPLSGRAIRFTVVPLAIYGGRKIHTAHDCHNPSGSDTDAPNPDLLGNKHTPRGDT</sequence>
<dbReference type="Proteomes" id="UP000825072">
    <property type="component" value="Chromosome 1"/>
</dbReference>